<dbReference type="PANTHER" id="PTHR36452:SF1">
    <property type="entry name" value="DUF2461 DOMAIN-CONTAINING PROTEIN"/>
    <property type="match status" value="1"/>
</dbReference>
<dbReference type="PIRSF" id="PIRSF028451">
    <property type="entry name" value="UCP028451"/>
    <property type="match status" value="1"/>
</dbReference>
<proteinExistence type="predicted"/>
<dbReference type="AlphaFoldDB" id="A0A4R3KYC0"/>
<accession>A0A4R3KYC0</accession>
<evidence type="ECO:0000313" key="1">
    <source>
        <dbReference type="EMBL" id="TCS90026.1"/>
    </source>
</evidence>
<name>A0A4R3KYC0_9SPHI</name>
<sequence length="231" mass="25922">MPTEPTMLQNSTLDFLGNLARNNNREWFNTNKTAYLAAKEDVEAFTAALIREASRFDPLLADLLPKNCLFRIYRDTRFSKDKTPYKTHMGLWLCPSGRNSNGPGYYLHITPGASFLAGGYWMPPADDLKAIRQEIDYNSTALKQLLEANSFRKYFGGLDEEHALKTAPQGYPKDHPEIALLKLKSFTVSHPFKDMVLTTPKAARTVAAGWAALAPLNQFLRSATDVASQQF</sequence>
<dbReference type="InterPro" id="IPR012808">
    <property type="entry name" value="CHP02453"/>
</dbReference>
<comment type="caution">
    <text evidence="1">The sequence shown here is derived from an EMBL/GenBank/DDBJ whole genome shotgun (WGS) entry which is preliminary data.</text>
</comment>
<organism evidence="1 2">
    <name type="scientific">Anseongella ginsenosidimutans</name>
    <dbReference type="NCBI Taxonomy" id="496056"/>
    <lineage>
        <taxon>Bacteria</taxon>
        <taxon>Pseudomonadati</taxon>
        <taxon>Bacteroidota</taxon>
        <taxon>Sphingobacteriia</taxon>
        <taxon>Sphingobacteriales</taxon>
        <taxon>Sphingobacteriaceae</taxon>
        <taxon>Anseongella</taxon>
    </lineage>
</organism>
<evidence type="ECO:0000313" key="2">
    <source>
        <dbReference type="Proteomes" id="UP000295807"/>
    </source>
</evidence>
<dbReference type="Proteomes" id="UP000295807">
    <property type="component" value="Unassembled WGS sequence"/>
</dbReference>
<keyword evidence="2" id="KW-1185">Reference proteome</keyword>
<reference evidence="1 2" key="1">
    <citation type="submission" date="2019-03" db="EMBL/GenBank/DDBJ databases">
        <title>Genomic Encyclopedia of Type Strains, Phase IV (KMG-IV): sequencing the most valuable type-strain genomes for metagenomic binning, comparative biology and taxonomic classification.</title>
        <authorList>
            <person name="Goeker M."/>
        </authorList>
    </citation>
    <scope>NUCLEOTIDE SEQUENCE [LARGE SCALE GENOMIC DNA]</scope>
    <source>
        <strain evidence="1 2">DSM 21100</strain>
    </source>
</reference>
<dbReference type="PANTHER" id="PTHR36452">
    <property type="entry name" value="CHROMOSOME 12, WHOLE GENOME SHOTGUN SEQUENCE"/>
    <property type="match status" value="1"/>
</dbReference>
<gene>
    <name evidence="1" type="ORF">EDD80_101224</name>
</gene>
<dbReference type="RefSeq" id="WP_225975147.1">
    <property type="nucleotide sequence ID" value="NZ_CP042432.1"/>
</dbReference>
<dbReference type="Pfam" id="PF09365">
    <property type="entry name" value="DUF2461"/>
    <property type="match status" value="1"/>
</dbReference>
<dbReference type="NCBIfam" id="TIGR02453">
    <property type="entry name" value="TIGR02453 family protein"/>
    <property type="match status" value="1"/>
</dbReference>
<dbReference type="EMBL" id="SMAD01000001">
    <property type="protein sequence ID" value="TCS90026.1"/>
    <property type="molecule type" value="Genomic_DNA"/>
</dbReference>
<protein>
    <submittedName>
        <fullName evidence="1">Uncharacterized protein (TIGR02453 family)</fullName>
    </submittedName>
</protein>
<dbReference type="InterPro" id="IPR015996">
    <property type="entry name" value="UCP028451"/>
</dbReference>